<keyword evidence="6 8" id="KW-0472">Membrane</keyword>
<feature type="transmembrane region" description="Helical" evidence="8">
    <location>
        <begin position="279"/>
        <end position="307"/>
    </location>
</feature>
<dbReference type="InterPro" id="IPR000715">
    <property type="entry name" value="Glycosyl_transferase_4"/>
</dbReference>
<keyword evidence="2" id="KW-1003">Cell membrane</keyword>
<dbReference type="GO" id="GO:0046872">
    <property type="term" value="F:metal ion binding"/>
    <property type="evidence" value="ECO:0007669"/>
    <property type="project" value="UniProtKB-KW"/>
</dbReference>
<dbReference type="GO" id="GO:0071555">
    <property type="term" value="P:cell wall organization"/>
    <property type="evidence" value="ECO:0007669"/>
    <property type="project" value="TreeGrafter"/>
</dbReference>
<protein>
    <submittedName>
        <fullName evidence="9">UDP-GlcNAc:undecaprenyl-phosphate GlcNAc-1-phosphate transferase</fullName>
    </submittedName>
</protein>
<feature type="transmembrane region" description="Helical" evidence="8">
    <location>
        <begin position="313"/>
        <end position="332"/>
    </location>
</feature>
<dbReference type="EMBL" id="FORX01000008">
    <property type="protein sequence ID" value="SFJ86737.1"/>
    <property type="molecule type" value="Genomic_DNA"/>
</dbReference>
<feature type="binding site" evidence="7">
    <location>
        <position position="213"/>
    </location>
    <ligand>
        <name>Mg(2+)</name>
        <dbReference type="ChEBI" id="CHEBI:18420"/>
    </ligand>
</feature>
<keyword evidence="7" id="KW-0479">Metal-binding</keyword>
<evidence type="ECO:0000256" key="5">
    <source>
        <dbReference type="ARBA" id="ARBA00022989"/>
    </source>
</evidence>
<reference evidence="10" key="1">
    <citation type="submission" date="2016-10" db="EMBL/GenBank/DDBJ databases">
        <authorList>
            <person name="Varghese N."/>
            <person name="Submissions S."/>
        </authorList>
    </citation>
    <scope>NUCLEOTIDE SEQUENCE [LARGE SCALE GENOMIC DNA]</scope>
    <source>
        <strain evidence="10">DSM 5918</strain>
    </source>
</reference>
<sequence>MYYALPASLGITVVLILMLNPLATVVGLLDQPSNRKQHAGAVPLIGGIAIYSSLILCAMAAPAWQVNGGLGLLGLCFPILAIGVADDRWDVSFKGRMALEVLCCLAAAEWFGVRLVSLGELWPGISLTLGWLGTPVTVFSMVGVMNAFNMVDGVDGLSGSLGFMIFGALALLAFPVDANVALQLFCFSAALFGFLIFNSRFFGRSRAAVFMGDAGTMILGFALSWYMISLSQGEGAAITPVMALWLFAIPLLDTAAVSIRRLRCGCSPFSPDRGHLHHLFLAFGTNVNRTVLIILAMQVACIAYAFASQRLDIPEWISFWLFIVVFGAYYLATAHACNRKESLNVC</sequence>
<feature type="transmembrane region" description="Helical" evidence="8">
    <location>
        <begin position="180"/>
        <end position="197"/>
    </location>
</feature>
<feature type="transmembrane region" description="Helical" evidence="8">
    <location>
        <begin position="6"/>
        <end position="29"/>
    </location>
</feature>
<evidence type="ECO:0000256" key="4">
    <source>
        <dbReference type="ARBA" id="ARBA00022692"/>
    </source>
</evidence>
<dbReference type="AlphaFoldDB" id="A0A1I3UXT2"/>
<feature type="transmembrane region" description="Helical" evidence="8">
    <location>
        <begin position="122"/>
        <end position="144"/>
    </location>
</feature>
<dbReference type="GO" id="GO:0005886">
    <property type="term" value="C:plasma membrane"/>
    <property type="evidence" value="ECO:0007669"/>
    <property type="project" value="UniProtKB-SubCell"/>
</dbReference>
<feature type="transmembrane region" description="Helical" evidence="8">
    <location>
        <begin position="209"/>
        <end position="228"/>
    </location>
</feature>
<proteinExistence type="predicted"/>
<evidence type="ECO:0000256" key="3">
    <source>
        <dbReference type="ARBA" id="ARBA00022679"/>
    </source>
</evidence>
<organism evidence="9 10">
    <name type="scientific">Desulfomicrobium apsheronum</name>
    <dbReference type="NCBI Taxonomy" id="52560"/>
    <lineage>
        <taxon>Bacteria</taxon>
        <taxon>Pseudomonadati</taxon>
        <taxon>Thermodesulfobacteriota</taxon>
        <taxon>Desulfovibrionia</taxon>
        <taxon>Desulfovibrionales</taxon>
        <taxon>Desulfomicrobiaceae</taxon>
        <taxon>Desulfomicrobium</taxon>
    </lineage>
</organism>
<feature type="transmembrane region" description="Helical" evidence="8">
    <location>
        <begin position="67"/>
        <end position="85"/>
    </location>
</feature>
<keyword evidence="10" id="KW-1185">Reference proteome</keyword>
<dbReference type="PANTHER" id="PTHR22926:SF3">
    <property type="entry name" value="UNDECAPRENYL-PHOSPHATE ALPHA-N-ACETYLGLUCOSAMINYL 1-PHOSPHATE TRANSFERASE"/>
    <property type="match status" value="1"/>
</dbReference>
<dbReference type="STRING" id="52560.SAMN04488082_108134"/>
<keyword evidence="5 8" id="KW-1133">Transmembrane helix</keyword>
<accession>A0A1I3UXT2</accession>
<keyword evidence="7" id="KW-0460">Magnesium</keyword>
<dbReference type="PANTHER" id="PTHR22926">
    <property type="entry name" value="PHOSPHO-N-ACETYLMURAMOYL-PENTAPEPTIDE-TRANSFERASE"/>
    <property type="match status" value="1"/>
</dbReference>
<evidence type="ECO:0000256" key="1">
    <source>
        <dbReference type="ARBA" id="ARBA00004651"/>
    </source>
</evidence>
<feature type="transmembrane region" description="Helical" evidence="8">
    <location>
        <begin position="41"/>
        <end position="61"/>
    </location>
</feature>
<dbReference type="CDD" id="cd06853">
    <property type="entry name" value="GT_WecA_like"/>
    <property type="match status" value="1"/>
</dbReference>
<feature type="transmembrane region" description="Helical" evidence="8">
    <location>
        <begin position="156"/>
        <end position="174"/>
    </location>
</feature>
<comment type="subcellular location">
    <subcellularLocation>
        <location evidence="1">Cell membrane</location>
        <topology evidence="1">Multi-pass membrane protein</topology>
    </subcellularLocation>
</comment>
<feature type="transmembrane region" description="Helical" evidence="8">
    <location>
        <begin position="240"/>
        <end position="259"/>
    </location>
</feature>
<keyword evidence="4 8" id="KW-0812">Transmembrane</keyword>
<feature type="binding site" evidence="7">
    <location>
        <position position="149"/>
    </location>
    <ligand>
        <name>Mg(2+)</name>
        <dbReference type="ChEBI" id="CHEBI:18420"/>
    </ligand>
</feature>
<evidence type="ECO:0000256" key="2">
    <source>
        <dbReference type="ARBA" id="ARBA00022475"/>
    </source>
</evidence>
<evidence type="ECO:0000256" key="6">
    <source>
        <dbReference type="ARBA" id="ARBA00023136"/>
    </source>
</evidence>
<evidence type="ECO:0000313" key="10">
    <source>
        <dbReference type="Proteomes" id="UP000198635"/>
    </source>
</evidence>
<dbReference type="Proteomes" id="UP000198635">
    <property type="component" value="Unassembled WGS sequence"/>
</dbReference>
<keyword evidence="3 9" id="KW-0808">Transferase</keyword>
<dbReference type="RefSeq" id="WP_177193100.1">
    <property type="nucleotide sequence ID" value="NZ_FORX01000008.1"/>
</dbReference>
<dbReference type="GO" id="GO:0009103">
    <property type="term" value="P:lipopolysaccharide biosynthetic process"/>
    <property type="evidence" value="ECO:0007669"/>
    <property type="project" value="TreeGrafter"/>
</dbReference>
<dbReference type="Pfam" id="PF00953">
    <property type="entry name" value="Glycos_transf_4"/>
    <property type="match status" value="1"/>
</dbReference>
<dbReference type="GO" id="GO:0016780">
    <property type="term" value="F:phosphotransferase activity, for other substituted phosphate groups"/>
    <property type="evidence" value="ECO:0007669"/>
    <property type="project" value="InterPro"/>
</dbReference>
<evidence type="ECO:0000256" key="7">
    <source>
        <dbReference type="PIRSR" id="PIRSR600715-1"/>
    </source>
</evidence>
<comment type="cofactor">
    <cofactor evidence="7">
        <name>Mg(2+)</name>
        <dbReference type="ChEBI" id="CHEBI:18420"/>
    </cofactor>
</comment>
<evidence type="ECO:0000313" key="9">
    <source>
        <dbReference type="EMBL" id="SFJ86737.1"/>
    </source>
</evidence>
<gene>
    <name evidence="9" type="ORF">SAMN04488082_108134</name>
</gene>
<name>A0A1I3UXT2_9BACT</name>
<dbReference type="GO" id="GO:0044038">
    <property type="term" value="P:cell wall macromolecule biosynthetic process"/>
    <property type="evidence" value="ECO:0007669"/>
    <property type="project" value="TreeGrafter"/>
</dbReference>
<evidence type="ECO:0000256" key="8">
    <source>
        <dbReference type="SAM" id="Phobius"/>
    </source>
</evidence>